<dbReference type="Proteomes" id="UP000192727">
    <property type="component" value="Chromosome"/>
</dbReference>
<evidence type="ECO:0000256" key="1">
    <source>
        <dbReference type="ARBA" id="ARBA00007768"/>
    </source>
</evidence>
<dbReference type="InterPro" id="IPR005627">
    <property type="entry name" value="CutC-like"/>
</dbReference>
<dbReference type="Pfam" id="PF03932">
    <property type="entry name" value="CutC"/>
    <property type="match status" value="1"/>
</dbReference>
<evidence type="ECO:0000313" key="4">
    <source>
        <dbReference type="Proteomes" id="UP000192727"/>
    </source>
</evidence>
<dbReference type="RefSeq" id="WP_083039434.1">
    <property type="nucleotide sequence ID" value="NZ_CP020557.1"/>
</dbReference>
<comment type="subcellular location">
    <subcellularLocation>
        <location evidence="2">Cytoplasm</location>
    </subcellularLocation>
</comment>
<name>A0A1V0UQZ4_9BACL</name>
<dbReference type="PANTHER" id="PTHR12598:SF0">
    <property type="entry name" value="COPPER HOMEOSTASIS PROTEIN CUTC HOMOLOG"/>
    <property type="match status" value="1"/>
</dbReference>
<dbReference type="HAMAP" id="MF_00795">
    <property type="entry name" value="CutC"/>
    <property type="match status" value="1"/>
</dbReference>
<accession>A0A1V0UQZ4</accession>
<dbReference type="InterPro" id="IPR036822">
    <property type="entry name" value="CutC-like_dom_sf"/>
</dbReference>
<comment type="caution">
    <text evidence="2">Once thought to be involved in copper homeostasis, experiments in E.coli have shown this is not the case.</text>
</comment>
<protein>
    <recommendedName>
        <fullName evidence="2">PF03932 family protein CutC</fullName>
    </recommendedName>
</protein>
<comment type="similarity">
    <text evidence="1 2">Belongs to the CutC family.</text>
</comment>
<sequence>MIFEAIAISVTDAKIAAQHGADRLELITGIKEGGLTPSLGLIEGVLETVDIPVQIMVRPHSQSFVYGEDEIRTMIRDIQKLKPFAPKAGIVLGVLTPEGHIHEEALKRMLDAAGDLEVTFHRAFDELSDQFSGLQILSQYPQIKRILTSGGKPNVMDAADRIKELVQASRKTHLAILAGSGLRAEGLADFVAGTGVTQVHFGSAVRGPGGSSAPVSAEEISKVRRILDELSAQS</sequence>
<dbReference type="SUPFAM" id="SSF110395">
    <property type="entry name" value="CutC-like"/>
    <property type="match status" value="1"/>
</dbReference>
<organism evidence="3 4">
    <name type="scientific">Paenibacillus larvae subsp. pulvifaciens</name>
    <dbReference type="NCBI Taxonomy" id="1477"/>
    <lineage>
        <taxon>Bacteria</taxon>
        <taxon>Bacillati</taxon>
        <taxon>Bacillota</taxon>
        <taxon>Bacilli</taxon>
        <taxon>Bacillales</taxon>
        <taxon>Paenibacillaceae</taxon>
        <taxon>Paenibacillus</taxon>
    </lineage>
</organism>
<proteinExistence type="inferred from homology"/>
<evidence type="ECO:0000313" key="3">
    <source>
        <dbReference type="EMBL" id="ARF67703.1"/>
    </source>
</evidence>
<gene>
    <name evidence="2" type="primary">cutC</name>
    <name evidence="3" type="ORF">B7C51_07490</name>
</gene>
<keyword evidence="2" id="KW-0963">Cytoplasm</keyword>
<dbReference type="Gene3D" id="3.20.20.380">
    <property type="entry name" value="Copper homeostasis (CutC) domain"/>
    <property type="match status" value="1"/>
</dbReference>
<dbReference type="GO" id="GO:0005507">
    <property type="term" value="F:copper ion binding"/>
    <property type="evidence" value="ECO:0007669"/>
    <property type="project" value="TreeGrafter"/>
</dbReference>
<evidence type="ECO:0000256" key="2">
    <source>
        <dbReference type="HAMAP-Rule" id="MF_00795"/>
    </source>
</evidence>
<dbReference type="AlphaFoldDB" id="A0A1V0UQZ4"/>
<dbReference type="EMBL" id="CP020557">
    <property type="protein sequence ID" value="ARF67703.1"/>
    <property type="molecule type" value="Genomic_DNA"/>
</dbReference>
<reference evidence="3 4" key="1">
    <citation type="submission" date="2017-03" db="EMBL/GenBank/DDBJ databases">
        <title>Paenibacillus larvae genome sequencing.</title>
        <authorList>
            <person name="Dingman D.W."/>
        </authorList>
    </citation>
    <scope>NUCLEOTIDE SEQUENCE [LARGE SCALE GENOMIC DNA]</scope>
    <source>
        <strain evidence="3 4">SAG 10367</strain>
    </source>
</reference>
<dbReference type="GO" id="GO:0005737">
    <property type="term" value="C:cytoplasm"/>
    <property type="evidence" value="ECO:0007669"/>
    <property type="project" value="UniProtKB-SubCell"/>
</dbReference>
<dbReference type="PANTHER" id="PTHR12598">
    <property type="entry name" value="COPPER HOMEOSTASIS PROTEIN CUTC"/>
    <property type="match status" value="1"/>
</dbReference>